<accession>A0A7W9S404</accession>
<evidence type="ECO:0000259" key="4">
    <source>
        <dbReference type="PROSITE" id="PS51118"/>
    </source>
</evidence>
<dbReference type="GO" id="GO:0003677">
    <property type="term" value="F:DNA binding"/>
    <property type="evidence" value="ECO:0007669"/>
    <property type="project" value="UniProtKB-KW"/>
</dbReference>
<feature type="domain" description="HTH hxlR-type" evidence="4">
    <location>
        <begin position="36"/>
        <end position="134"/>
    </location>
</feature>
<dbReference type="InterPro" id="IPR002577">
    <property type="entry name" value="HTH_HxlR"/>
</dbReference>
<proteinExistence type="predicted"/>
<keyword evidence="1" id="KW-0805">Transcription regulation</keyword>
<dbReference type="RefSeq" id="WP_183829111.1">
    <property type="nucleotide sequence ID" value="NZ_JACHEU010000001.1"/>
</dbReference>
<dbReference type="Gene3D" id="1.10.10.10">
    <property type="entry name" value="Winged helix-like DNA-binding domain superfamily/Winged helix DNA-binding domain"/>
    <property type="match status" value="1"/>
</dbReference>
<keyword evidence="3" id="KW-0804">Transcription</keyword>
<keyword evidence="2 5" id="KW-0238">DNA-binding</keyword>
<dbReference type="Pfam" id="PF01638">
    <property type="entry name" value="HxlR"/>
    <property type="match status" value="1"/>
</dbReference>
<evidence type="ECO:0000256" key="2">
    <source>
        <dbReference type="ARBA" id="ARBA00023125"/>
    </source>
</evidence>
<dbReference type="EMBL" id="JACHEU010000001">
    <property type="protein sequence ID" value="MBB6012553.1"/>
    <property type="molecule type" value="Genomic_DNA"/>
</dbReference>
<comment type="caution">
    <text evidence="5">The sequence shown here is derived from an EMBL/GenBank/DDBJ whole genome shotgun (WGS) entry which is preliminary data.</text>
</comment>
<organism evidence="5 6">
    <name type="scientific">Aquamicrobium lusatiense</name>
    <dbReference type="NCBI Taxonomy" id="89772"/>
    <lineage>
        <taxon>Bacteria</taxon>
        <taxon>Pseudomonadati</taxon>
        <taxon>Pseudomonadota</taxon>
        <taxon>Alphaproteobacteria</taxon>
        <taxon>Hyphomicrobiales</taxon>
        <taxon>Phyllobacteriaceae</taxon>
        <taxon>Aquamicrobium</taxon>
    </lineage>
</organism>
<dbReference type="AlphaFoldDB" id="A0A7W9S404"/>
<keyword evidence="6" id="KW-1185">Reference proteome</keyword>
<dbReference type="InterPro" id="IPR036390">
    <property type="entry name" value="WH_DNA-bd_sf"/>
</dbReference>
<protein>
    <submittedName>
        <fullName evidence="5">DNA-binding HxlR family transcriptional regulator</fullName>
    </submittedName>
</protein>
<evidence type="ECO:0000313" key="5">
    <source>
        <dbReference type="EMBL" id="MBB6012553.1"/>
    </source>
</evidence>
<dbReference type="Proteomes" id="UP000533306">
    <property type="component" value="Unassembled WGS sequence"/>
</dbReference>
<evidence type="ECO:0000313" key="6">
    <source>
        <dbReference type="Proteomes" id="UP000533306"/>
    </source>
</evidence>
<name>A0A7W9S404_9HYPH</name>
<dbReference type="InterPro" id="IPR036388">
    <property type="entry name" value="WH-like_DNA-bd_sf"/>
</dbReference>
<evidence type="ECO:0000256" key="3">
    <source>
        <dbReference type="ARBA" id="ARBA00023163"/>
    </source>
</evidence>
<evidence type="ECO:0000256" key="1">
    <source>
        <dbReference type="ARBA" id="ARBA00023015"/>
    </source>
</evidence>
<sequence length="149" mass="15571">MNAILGTAVAGRPENEAPVPLLQASPGFAEDGKGGCPIRDVLDRVGDTWSLLVIISLQPAPMRFNALRRSIEGISQRMLTVTLRSLERDGLVSRTVRPTTPPEVEYALTALGRSIAVPIGALGDWAAQNRGQLAAARAAFDAAADGAGA</sequence>
<gene>
    <name evidence="5" type="ORF">HNR59_001898</name>
</gene>
<dbReference type="PROSITE" id="PS51118">
    <property type="entry name" value="HTH_HXLR"/>
    <property type="match status" value="1"/>
</dbReference>
<reference evidence="5 6" key="1">
    <citation type="submission" date="2020-08" db="EMBL/GenBank/DDBJ databases">
        <title>Genomic Encyclopedia of Type Strains, Phase IV (KMG-IV): sequencing the most valuable type-strain genomes for metagenomic binning, comparative biology and taxonomic classification.</title>
        <authorList>
            <person name="Goeker M."/>
        </authorList>
    </citation>
    <scope>NUCLEOTIDE SEQUENCE [LARGE SCALE GENOMIC DNA]</scope>
    <source>
        <strain evidence="5 6">DSM 11099</strain>
    </source>
</reference>
<dbReference type="PANTHER" id="PTHR33204">
    <property type="entry name" value="TRANSCRIPTIONAL REGULATOR, MARR FAMILY"/>
    <property type="match status" value="1"/>
</dbReference>
<dbReference type="SUPFAM" id="SSF46785">
    <property type="entry name" value="Winged helix' DNA-binding domain"/>
    <property type="match status" value="1"/>
</dbReference>
<dbReference type="PANTHER" id="PTHR33204:SF39">
    <property type="entry name" value="TRANSCRIPTIONAL REGULATORY PROTEIN"/>
    <property type="match status" value="1"/>
</dbReference>